<dbReference type="PANTHER" id="PTHR48100">
    <property type="entry name" value="BROAD-SPECIFICITY PHOSPHATASE YOR283W-RELATED"/>
    <property type="match status" value="1"/>
</dbReference>
<dbReference type="GO" id="GO:0016791">
    <property type="term" value="F:phosphatase activity"/>
    <property type="evidence" value="ECO:0007669"/>
    <property type="project" value="TreeGrafter"/>
</dbReference>
<dbReference type="InterPro" id="IPR029033">
    <property type="entry name" value="His_PPase_superfam"/>
</dbReference>
<sequence length="226" mass="24069">MAEPALPAELIAVRHGQSTANVLFDRARATGTPAVLPPGADPLVPLTALGREQAAGLGRWLARAVPDAVVVSPYVRARQTWEAMADAAGRLGCRPPLPPPVLDERLRDREMGVFEGHDANAIRARDPGEALRRERAGEWTYRPPGGESLPDVAARVRALLRDPAAVPPGRRVLLVAHDAVVVALRHVLGGETPAQPWPVPNASVSRWVADGGSGLRRVEFGVRPVG</sequence>
<dbReference type="CDD" id="cd07067">
    <property type="entry name" value="HP_PGM_like"/>
    <property type="match status" value="1"/>
</dbReference>
<keyword evidence="2" id="KW-1185">Reference proteome</keyword>
<dbReference type="SMART" id="SM00855">
    <property type="entry name" value="PGAM"/>
    <property type="match status" value="1"/>
</dbReference>
<dbReference type="AlphaFoldDB" id="A0A5N5WBQ4"/>
<dbReference type="Proteomes" id="UP000327000">
    <property type="component" value="Unassembled WGS sequence"/>
</dbReference>
<reference evidence="1 2" key="1">
    <citation type="journal article" date="2019" name="Microb. Cell Fact.">
        <title>Exploring novel herbicidin analogues by transcriptional regulator overexpression and MS/MS molecular networking.</title>
        <authorList>
            <person name="Shi Y."/>
            <person name="Gu R."/>
            <person name="Li Y."/>
            <person name="Wang X."/>
            <person name="Ren W."/>
            <person name="Li X."/>
            <person name="Wang L."/>
            <person name="Xie Y."/>
            <person name="Hong B."/>
        </authorList>
    </citation>
    <scope>NUCLEOTIDE SEQUENCE [LARGE SCALE GENOMIC DNA]</scope>
    <source>
        <strain evidence="1 2">US-43</strain>
    </source>
</reference>
<evidence type="ECO:0000313" key="1">
    <source>
        <dbReference type="EMBL" id="KAB7849181.1"/>
    </source>
</evidence>
<comment type="caution">
    <text evidence="1">The sequence shown here is derived from an EMBL/GenBank/DDBJ whole genome shotgun (WGS) entry which is preliminary data.</text>
</comment>
<organism evidence="1 2">
    <name type="scientific">Streptomyces mobaraensis</name>
    <name type="common">Streptoverticillium mobaraense</name>
    <dbReference type="NCBI Taxonomy" id="35621"/>
    <lineage>
        <taxon>Bacteria</taxon>
        <taxon>Bacillati</taxon>
        <taxon>Actinomycetota</taxon>
        <taxon>Actinomycetes</taxon>
        <taxon>Kitasatosporales</taxon>
        <taxon>Streptomycetaceae</taxon>
        <taxon>Streptomyces</taxon>
    </lineage>
</organism>
<dbReference type="Gene3D" id="3.40.50.1240">
    <property type="entry name" value="Phosphoglycerate mutase-like"/>
    <property type="match status" value="1"/>
</dbReference>
<evidence type="ECO:0000313" key="2">
    <source>
        <dbReference type="Proteomes" id="UP000327000"/>
    </source>
</evidence>
<dbReference type="OrthoDB" id="5449373at2"/>
<dbReference type="RefSeq" id="WP_152262855.1">
    <property type="nucleotide sequence ID" value="NZ_VOKX01000010.1"/>
</dbReference>
<gene>
    <name evidence="1" type="ORF">FRZ00_07065</name>
</gene>
<dbReference type="EMBL" id="VOKX01000010">
    <property type="protein sequence ID" value="KAB7849181.1"/>
    <property type="molecule type" value="Genomic_DNA"/>
</dbReference>
<name>A0A5N5WBQ4_STRMB</name>
<dbReference type="GO" id="GO:0005737">
    <property type="term" value="C:cytoplasm"/>
    <property type="evidence" value="ECO:0007669"/>
    <property type="project" value="TreeGrafter"/>
</dbReference>
<dbReference type="InterPro" id="IPR013078">
    <property type="entry name" value="His_Pase_superF_clade-1"/>
</dbReference>
<dbReference type="InterPro" id="IPR050275">
    <property type="entry name" value="PGM_Phosphatase"/>
</dbReference>
<dbReference type="PANTHER" id="PTHR48100:SF1">
    <property type="entry name" value="HISTIDINE PHOSPHATASE FAMILY PROTEIN-RELATED"/>
    <property type="match status" value="1"/>
</dbReference>
<protein>
    <submittedName>
        <fullName evidence="1">Histidine phosphatase family protein</fullName>
    </submittedName>
</protein>
<dbReference type="Pfam" id="PF00300">
    <property type="entry name" value="His_Phos_1"/>
    <property type="match status" value="1"/>
</dbReference>
<accession>A0A5N5WBQ4</accession>
<proteinExistence type="predicted"/>
<dbReference type="SUPFAM" id="SSF53254">
    <property type="entry name" value="Phosphoglycerate mutase-like"/>
    <property type="match status" value="1"/>
</dbReference>